<dbReference type="EMBL" id="MU863898">
    <property type="protein sequence ID" value="KAK4202347.1"/>
    <property type="molecule type" value="Genomic_DNA"/>
</dbReference>
<reference evidence="2" key="2">
    <citation type="submission" date="2023-05" db="EMBL/GenBank/DDBJ databases">
        <authorList>
            <consortium name="Lawrence Berkeley National Laboratory"/>
            <person name="Steindorff A."/>
            <person name="Hensen N."/>
            <person name="Bonometti L."/>
            <person name="Westerberg I."/>
            <person name="Brannstrom I.O."/>
            <person name="Guillou S."/>
            <person name="Cros-Aarteil S."/>
            <person name="Calhoun S."/>
            <person name="Haridas S."/>
            <person name="Kuo A."/>
            <person name="Mondo S."/>
            <person name="Pangilinan J."/>
            <person name="Riley R."/>
            <person name="Labutti K."/>
            <person name="Andreopoulos B."/>
            <person name="Lipzen A."/>
            <person name="Chen C."/>
            <person name="Yanf M."/>
            <person name="Daum C."/>
            <person name="Ng V."/>
            <person name="Clum A."/>
            <person name="Ohm R."/>
            <person name="Martin F."/>
            <person name="Silar P."/>
            <person name="Natvig D."/>
            <person name="Lalanne C."/>
            <person name="Gautier V."/>
            <person name="Ament-Velasquez S.L."/>
            <person name="Kruys A."/>
            <person name="Hutchinson M.I."/>
            <person name="Powell A.J."/>
            <person name="Barry K."/>
            <person name="Miller A.N."/>
            <person name="Grigoriev I.V."/>
            <person name="Debuchy R."/>
            <person name="Gladieux P."/>
            <person name="Thoren M.H."/>
            <person name="Johannesson H."/>
        </authorList>
    </citation>
    <scope>NUCLEOTIDE SEQUENCE</scope>
    <source>
        <strain evidence="2">CBS 315.58</strain>
    </source>
</reference>
<proteinExistence type="predicted"/>
<accession>A0AAN6XR59</accession>
<name>A0AAN6XR59_9PEZI</name>
<evidence type="ECO:0000313" key="3">
    <source>
        <dbReference type="Proteomes" id="UP001303160"/>
    </source>
</evidence>
<comment type="caution">
    <text evidence="2">The sequence shown here is derived from an EMBL/GenBank/DDBJ whole genome shotgun (WGS) entry which is preliminary data.</text>
</comment>
<feature type="region of interest" description="Disordered" evidence="1">
    <location>
        <begin position="147"/>
        <end position="221"/>
    </location>
</feature>
<evidence type="ECO:0000256" key="1">
    <source>
        <dbReference type="SAM" id="MobiDB-lite"/>
    </source>
</evidence>
<dbReference type="AlphaFoldDB" id="A0AAN6XR59"/>
<reference evidence="2" key="1">
    <citation type="journal article" date="2023" name="Mol. Phylogenet. Evol.">
        <title>Genome-scale phylogeny and comparative genomics of the fungal order Sordariales.</title>
        <authorList>
            <person name="Hensen N."/>
            <person name="Bonometti L."/>
            <person name="Westerberg I."/>
            <person name="Brannstrom I.O."/>
            <person name="Guillou S."/>
            <person name="Cros-Aarteil S."/>
            <person name="Calhoun S."/>
            <person name="Haridas S."/>
            <person name="Kuo A."/>
            <person name="Mondo S."/>
            <person name="Pangilinan J."/>
            <person name="Riley R."/>
            <person name="LaButti K."/>
            <person name="Andreopoulos B."/>
            <person name="Lipzen A."/>
            <person name="Chen C."/>
            <person name="Yan M."/>
            <person name="Daum C."/>
            <person name="Ng V."/>
            <person name="Clum A."/>
            <person name="Steindorff A."/>
            <person name="Ohm R.A."/>
            <person name="Martin F."/>
            <person name="Silar P."/>
            <person name="Natvig D.O."/>
            <person name="Lalanne C."/>
            <person name="Gautier V."/>
            <person name="Ament-Velasquez S.L."/>
            <person name="Kruys A."/>
            <person name="Hutchinson M.I."/>
            <person name="Powell A.J."/>
            <person name="Barry K."/>
            <person name="Miller A.N."/>
            <person name="Grigoriev I.V."/>
            <person name="Debuchy R."/>
            <person name="Gladieux P."/>
            <person name="Hiltunen Thoren M."/>
            <person name="Johannesson H."/>
        </authorList>
    </citation>
    <scope>NUCLEOTIDE SEQUENCE</scope>
    <source>
        <strain evidence="2">CBS 315.58</strain>
    </source>
</reference>
<sequence length="221" mass="24645">MPRKPSSCQNRRRAIECCSKDGTSPTISTVPTNSCWPTDIVFYVSTPHEGESSDQFLARRTASWAEQLTSASKQSRVQHKMKTCDWYKRLTEAKMPKPRAPAAASSTLANTTSVEIFDDNLTSPPALGDITNRRSNLEATDIKYSRLPTINEERTPIEKERSATKQQQVTATKREYSAISDENAAPEAAQPVMKRKHDGTGQSWEKALETRKSKRVRVGAA</sequence>
<feature type="compositionally biased region" description="Basic residues" evidence="1">
    <location>
        <begin position="212"/>
        <end position="221"/>
    </location>
</feature>
<organism evidence="2 3">
    <name type="scientific">Triangularia verruculosa</name>
    <dbReference type="NCBI Taxonomy" id="2587418"/>
    <lineage>
        <taxon>Eukaryota</taxon>
        <taxon>Fungi</taxon>
        <taxon>Dikarya</taxon>
        <taxon>Ascomycota</taxon>
        <taxon>Pezizomycotina</taxon>
        <taxon>Sordariomycetes</taxon>
        <taxon>Sordariomycetidae</taxon>
        <taxon>Sordariales</taxon>
        <taxon>Podosporaceae</taxon>
        <taxon>Triangularia</taxon>
    </lineage>
</organism>
<protein>
    <submittedName>
        <fullName evidence="2">Uncharacterized protein</fullName>
    </submittedName>
</protein>
<dbReference type="Proteomes" id="UP001303160">
    <property type="component" value="Unassembled WGS sequence"/>
</dbReference>
<gene>
    <name evidence="2" type="ORF">QBC40DRAFT_294830</name>
</gene>
<keyword evidence="3" id="KW-1185">Reference proteome</keyword>
<evidence type="ECO:0000313" key="2">
    <source>
        <dbReference type="EMBL" id="KAK4202347.1"/>
    </source>
</evidence>
<feature type="compositionally biased region" description="Basic and acidic residues" evidence="1">
    <location>
        <begin position="151"/>
        <end position="163"/>
    </location>
</feature>